<evidence type="ECO:0000313" key="9">
    <source>
        <dbReference type="Proteomes" id="UP000682892"/>
    </source>
</evidence>
<sequence>MLVRRPVQAISCLVRGFSNISIRESTKVFSAVPPRNLARETKADTPLRITFLPREISLDIGHSRNINPLIPRKEIIDIPLISRIIENPNQSRISEIGDRLPAVAPVVDLPTSSGVDDNGIQAARPVVMKQPVKFIILGAGINGLSCAYRISEHYPNARLEIISERFSPNTTSDVAAGLWEPYLNGDTPKQLLRKWSRDTYEYFHKLWKDGRAEECGISLVPFVSCSCSPEPDDIFWKDFVFHYGDLTRDRLEQLSLEHGEDYKSGTEFITFTCEPTKLMKVYTSVLKSRGTVFRQQRIGSIEELAQEASHHTTVIVINCLGLGSRELLNDRKIGPSRGQVRRVEAPWMFHVFCNDQAYVIPNTGSVTMGGIKQIDDYELEARPADTDTIKRGCYGIVPALDRAPVKGGFVGLRPLRQAVRLETEWIKTDGANRFPVIHNYGHGGSGITLSWGCAGEVLNLVRNVICEDIPHSRKSKL</sequence>
<dbReference type="PANTHER" id="PTHR11530">
    <property type="entry name" value="D-AMINO ACID OXIDASE"/>
    <property type="match status" value="1"/>
</dbReference>
<dbReference type="STRING" id="7159.Q17Q16"/>
<dbReference type="PANTHER" id="PTHR11530:SF11">
    <property type="entry name" value="D-ASPARTATE OXIDASE"/>
    <property type="match status" value="1"/>
</dbReference>
<dbReference type="GO" id="GO:0005782">
    <property type="term" value="C:peroxisomal matrix"/>
    <property type="evidence" value="ECO:0007669"/>
    <property type="project" value="UniProtKB-SubCell"/>
</dbReference>
<dbReference type="HOGENOM" id="CLU_034311_0_2_1"/>
<evidence type="ECO:0000313" key="8">
    <source>
        <dbReference type="EMBL" id="EAT48778.1"/>
    </source>
</evidence>
<dbReference type="PROSITE" id="PS00677">
    <property type="entry name" value="DAO"/>
    <property type="match status" value="1"/>
</dbReference>
<comment type="subcellular location">
    <subcellularLocation>
        <location evidence="2">Peroxisome matrix</location>
    </subcellularLocation>
</comment>
<dbReference type="Proteomes" id="UP000682892">
    <property type="component" value="Chromosome 3"/>
</dbReference>
<evidence type="ECO:0000256" key="6">
    <source>
        <dbReference type="ARBA" id="ARBA00023002"/>
    </source>
</evidence>
<dbReference type="SUPFAM" id="SSF54373">
    <property type="entry name" value="FAD-linked reductases, C-terminal domain"/>
    <property type="match status" value="1"/>
</dbReference>
<accession>Q17Q16</accession>
<dbReference type="PaxDb" id="7159-AAEL000164-PA"/>
<dbReference type="PhylomeDB" id="Q17Q16"/>
<dbReference type="VEuPathDB" id="VectorBase:AAEL000164"/>
<gene>
    <name evidence="8" type="ORF">AaeL_AAEL000164</name>
</gene>
<keyword evidence="6" id="KW-0560">Oxidoreductase</keyword>
<reference evidence="8" key="2">
    <citation type="journal article" date="2007" name="Science">
        <title>Genome sequence of Aedes aegypti, a major arbovirus vector.</title>
        <authorList>
            <person name="Nene V."/>
            <person name="Wortman J.R."/>
            <person name="Lawson D."/>
            <person name="Haas B."/>
            <person name="Kodira C."/>
            <person name="Tu Z.J."/>
            <person name="Loftus B."/>
            <person name="Xi Z."/>
            <person name="Megy K."/>
            <person name="Grabherr M."/>
            <person name="Ren Q."/>
            <person name="Zdobnov E.M."/>
            <person name="Lobo N.F."/>
            <person name="Campbell K.S."/>
            <person name="Brown S.E."/>
            <person name="Bonaldo M.F."/>
            <person name="Zhu J."/>
            <person name="Sinkins S.P."/>
            <person name="Hogenkamp D.G."/>
            <person name="Amedeo P."/>
            <person name="Arensburger P."/>
            <person name="Atkinson P.W."/>
            <person name="Bidwell S."/>
            <person name="Biedler J."/>
            <person name="Birney E."/>
            <person name="Bruggner R.V."/>
            <person name="Costas J."/>
            <person name="Coy M.R."/>
            <person name="Crabtree J."/>
            <person name="Crawford M."/>
            <person name="Debruyn B."/>
            <person name="Decaprio D."/>
            <person name="Eiglmeier K."/>
            <person name="Eisenstadt E."/>
            <person name="El-Dorry H."/>
            <person name="Gelbart W.M."/>
            <person name="Gomes S.L."/>
            <person name="Hammond M."/>
            <person name="Hannick L.I."/>
            <person name="Hogan J.R."/>
            <person name="Holmes M.H."/>
            <person name="Jaffe D."/>
            <person name="Johnston J.S."/>
            <person name="Kennedy R.C."/>
            <person name="Koo H."/>
            <person name="Kravitz S."/>
            <person name="Kriventseva E.V."/>
            <person name="Kulp D."/>
            <person name="Labutti K."/>
            <person name="Lee E."/>
            <person name="Li S."/>
            <person name="Lovin D.D."/>
            <person name="Mao C."/>
            <person name="Mauceli E."/>
            <person name="Menck C.F."/>
            <person name="Miller J.R."/>
            <person name="Montgomery P."/>
            <person name="Mori A."/>
            <person name="Nascimento A.L."/>
            <person name="Naveira H.F."/>
            <person name="Nusbaum C."/>
            <person name="O'leary S."/>
            <person name="Orvis J."/>
            <person name="Pertea M."/>
            <person name="Quesneville H."/>
            <person name="Reidenbach K.R."/>
            <person name="Rogers Y.H."/>
            <person name="Roth C.W."/>
            <person name="Schneider J.R."/>
            <person name="Schatz M."/>
            <person name="Shumway M."/>
            <person name="Stanke M."/>
            <person name="Stinson E.O."/>
            <person name="Tubio J.M."/>
            <person name="Vanzee J.P."/>
            <person name="Verjovski-Almeida S."/>
            <person name="Werner D."/>
            <person name="White O."/>
            <person name="Wyder S."/>
            <person name="Zeng Q."/>
            <person name="Zhao Q."/>
            <person name="Zhao Y."/>
            <person name="Hill C.A."/>
            <person name="Raikhel A.S."/>
            <person name="Soares M.B."/>
            <person name="Knudson D.L."/>
            <person name="Lee N.H."/>
            <person name="Galagan J."/>
            <person name="Salzberg S.L."/>
            <person name="Paulsen I.T."/>
            <person name="Dimopoulos G."/>
            <person name="Collins F.H."/>
            <person name="Birren B."/>
            <person name="Fraser-Liggett C.M."/>
            <person name="Severson D.W."/>
        </authorList>
    </citation>
    <scope>NUCLEOTIDE SEQUENCE [LARGE SCALE GENOMIC DNA]</scope>
    <source>
        <strain evidence="8">Liverpool</strain>
    </source>
</reference>
<evidence type="ECO:0000256" key="2">
    <source>
        <dbReference type="ARBA" id="ARBA00004253"/>
    </source>
</evidence>
<keyword evidence="4" id="KW-0285">Flavoprotein</keyword>
<dbReference type="OMA" id="TTWYLEP"/>
<dbReference type="AlphaFoldDB" id="Q17Q16"/>
<evidence type="ECO:0000256" key="1">
    <source>
        <dbReference type="ARBA" id="ARBA00001974"/>
    </source>
</evidence>
<proteinExistence type="inferred from homology"/>
<dbReference type="Pfam" id="PF01266">
    <property type="entry name" value="DAO"/>
    <property type="match status" value="1"/>
</dbReference>
<dbReference type="InterPro" id="IPR023209">
    <property type="entry name" value="DAO"/>
</dbReference>
<name>Q17Q16_AEDAE</name>
<dbReference type="Gene3D" id="3.40.50.720">
    <property type="entry name" value="NAD(P)-binding Rossmann-like Domain"/>
    <property type="match status" value="1"/>
</dbReference>
<protein>
    <submittedName>
        <fullName evidence="8">AAEL000164-PA</fullName>
    </submittedName>
</protein>
<evidence type="ECO:0000256" key="3">
    <source>
        <dbReference type="ARBA" id="ARBA00006730"/>
    </source>
</evidence>
<comment type="similarity">
    <text evidence="3">Belongs to the DAMOX/DASOX family.</text>
</comment>
<reference evidence="8" key="1">
    <citation type="submission" date="2005-10" db="EMBL/GenBank/DDBJ databases">
        <authorList>
            <person name="Loftus B.J."/>
            <person name="Nene V.M."/>
            <person name="Hannick L.I."/>
            <person name="Bidwell S."/>
            <person name="Haas B."/>
            <person name="Amedeo P."/>
            <person name="Orvis J."/>
            <person name="Wortman J.R."/>
            <person name="White O.R."/>
            <person name="Salzberg S."/>
            <person name="Shumway M."/>
            <person name="Koo H."/>
            <person name="Zhao Y."/>
            <person name="Holmes M."/>
            <person name="Miller J."/>
            <person name="Schatz M."/>
            <person name="Pop M."/>
            <person name="Pai G."/>
            <person name="Utterback T."/>
            <person name="Rogers Y.-H."/>
            <person name="Kravitz S."/>
            <person name="Fraser C.M."/>
        </authorList>
    </citation>
    <scope>NUCLEOTIDE SEQUENCE</scope>
    <source>
        <strain evidence="8">Liverpool</strain>
    </source>
</reference>
<comment type="cofactor">
    <cofactor evidence="1">
        <name>FAD</name>
        <dbReference type="ChEBI" id="CHEBI:57692"/>
    </cofactor>
</comment>
<keyword evidence="5" id="KW-0274">FAD</keyword>
<dbReference type="GO" id="GO:0071949">
    <property type="term" value="F:FAD binding"/>
    <property type="evidence" value="ECO:0007669"/>
    <property type="project" value="InterPro"/>
</dbReference>
<dbReference type="GO" id="GO:0019478">
    <property type="term" value="P:D-amino acid catabolic process"/>
    <property type="evidence" value="ECO:0007669"/>
    <property type="project" value="TreeGrafter"/>
</dbReference>
<organism evidence="8 9">
    <name type="scientific">Aedes aegypti</name>
    <name type="common">Yellowfever mosquito</name>
    <name type="synonym">Culex aegypti</name>
    <dbReference type="NCBI Taxonomy" id="7159"/>
    <lineage>
        <taxon>Eukaryota</taxon>
        <taxon>Metazoa</taxon>
        <taxon>Ecdysozoa</taxon>
        <taxon>Arthropoda</taxon>
        <taxon>Hexapoda</taxon>
        <taxon>Insecta</taxon>
        <taxon>Pterygota</taxon>
        <taxon>Neoptera</taxon>
        <taxon>Endopterygota</taxon>
        <taxon>Diptera</taxon>
        <taxon>Nematocera</taxon>
        <taxon>Culicoidea</taxon>
        <taxon>Culicidae</taxon>
        <taxon>Culicinae</taxon>
        <taxon>Aedini</taxon>
        <taxon>Aedes</taxon>
        <taxon>Stegomyia</taxon>
    </lineage>
</organism>
<dbReference type="eggNOG" id="KOG3923">
    <property type="taxonomic scope" value="Eukaryota"/>
</dbReference>
<dbReference type="Gene3D" id="3.30.9.10">
    <property type="entry name" value="D-Amino Acid Oxidase, subunit A, domain 2"/>
    <property type="match status" value="1"/>
</dbReference>
<dbReference type="EMBL" id="CH477188">
    <property type="protein sequence ID" value="EAT48778.1"/>
    <property type="molecule type" value="Genomic_DNA"/>
</dbReference>
<evidence type="ECO:0000256" key="4">
    <source>
        <dbReference type="ARBA" id="ARBA00022630"/>
    </source>
</evidence>
<reference evidence="8" key="3">
    <citation type="submission" date="2012-09" db="EMBL/GenBank/DDBJ databases">
        <authorList>
            <consortium name="VectorBase"/>
        </authorList>
    </citation>
    <scope>NUCLEOTIDE SEQUENCE</scope>
    <source>
        <strain evidence="8">Liverpool</strain>
    </source>
</reference>
<evidence type="ECO:0000259" key="7">
    <source>
        <dbReference type="Pfam" id="PF01266"/>
    </source>
</evidence>
<dbReference type="SUPFAM" id="SSF51971">
    <property type="entry name" value="Nucleotide-binding domain"/>
    <property type="match status" value="1"/>
</dbReference>
<dbReference type="InterPro" id="IPR006181">
    <property type="entry name" value="D-amino_acid_oxidase_CS"/>
</dbReference>
<dbReference type="InterPro" id="IPR006076">
    <property type="entry name" value="FAD-dep_OxRdtase"/>
</dbReference>
<feature type="domain" description="FAD dependent oxidoreductase" evidence="7">
    <location>
        <begin position="134"/>
        <end position="457"/>
    </location>
</feature>
<evidence type="ECO:0000256" key="5">
    <source>
        <dbReference type="ARBA" id="ARBA00022827"/>
    </source>
</evidence>
<dbReference type="GO" id="GO:0003884">
    <property type="term" value="F:D-amino-acid oxidase activity"/>
    <property type="evidence" value="ECO:0007669"/>
    <property type="project" value="InterPro"/>
</dbReference>